<dbReference type="GO" id="GO:0009055">
    <property type="term" value="F:electron transfer activity"/>
    <property type="evidence" value="ECO:0007669"/>
    <property type="project" value="InterPro"/>
</dbReference>
<keyword evidence="5" id="KW-0560">Oxidoreductase</keyword>
<dbReference type="InterPro" id="IPR008254">
    <property type="entry name" value="Flavodoxin/NO_synth"/>
</dbReference>
<keyword evidence="6" id="KW-1185">Reference proteome</keyword>
<evidence type="ECO:0000313" key="5">
    <source>
        <dbReference type="EMBL" id="MBB4659820.1"/>
    </source>
</evidence>
<dbReference type="GO" id="GO:0010181">
    <property type="term" value="F:FMN binding"/>
    <property type="evidence" value="ECO:0007669"/>
    <property type="project" value="InterPro"/>
</dbReference>
<dbReference type="PROSITE" id="PS00201">
    <property type="entry name" value="FLAVODOXIN"/>
    <property type="match status" value="1"/>
</dbReference>
<dbReference type="AlphaFoldDB" id="A0A840I764"/>
<evidence type="ECO:0000313" key="6">
    <source>
        <dbReference type="Proteomes" id="UP000563524"/>
    </source>
</evidence>
<evidence type="ECO:0000259" key="4">
    <source>
        <dbReference type="PROSITE" id="PS50902"/>
    </source>
</evidence>
<dbReference type="PROSITE" id="PS50902">
    <property type="entry name" value="FLAVODOXIN_LIKE"/>
    <property type="match status" value="1"/>
</dbReference>
<dbReference type="InterPro" id="IPR001226">
    <property type="entry name" value="Flavodoxin_CS"/>
</dbReference>
<dbReference type="EC" id="1.6.5.2" evidence="5"/>
<dbReference type="InterPro" id="IPR029039">
    <property type="entry name" value="Flavoprotein-like_sf"/>
</dbReference>
<dbReference type="Gene3D" id="3.40.50.360">
    <property type="match status" value="1"/>
</dbReference>
<name>A0A840I764_9PROT</name>
<comment type="caution">
    <text evidence="5">The sequence shown here is derived from an EMBL/GenBank/DDBJ whole genome shotgun (WGS) entry which is preliminary data.</text>
</comment>
<dbReference type="PANTHER" id="PTHR30546">
    <property type="entry name" value="FLAVODOXIN-RELATED PROTEIN WRBA-RELATED"/>
    <property type="match status" value="1"/>
</dbReference>
<keyword evidence="3" id="KW-0288">FMN</keyword>
<dbReference type="InterPro" id="IPR005025">
    <property type="entry name" value="FMN_Rdtase-like_dom"/>
</dbReference>
<dbReference type="Proteomes" id="UP000563524">
    <property type="component" value="Unassembled WGS sequence"/>
</dbReference>
<dbReference type="Pfam" id="PF03358">
    <property type="entry name" value="FMN_red"/>
    <property type="match status" value="1"/>
</dbReference>
<keyword evidence="2" id="KW-0285">Flavoprotein</keyword>
<gene>
    <name evidence="5" type="ORF">GGQ59_002361</name>
</gene>
<organism evidence="5 6">
    <name type="scientific">Parvularcula dongshanensis</name>
    <dbReference type="NCBI Taxonomy" id="1173995"/>
    <lineage>
        <taxon>Bacteria</taxon>
        <taxon>Pseudomonadati</taxon>
        <taxon>Pseudomonadota</taxon>
        <taxon>Alphaproteobacteria</taxon>
        <taxon>Parvularculales</taxon>
        <taxon>Parvularculaceae</taxon>
        <taxon>Parvularcula</taxon>
    </lineage>
</organism>
<dbReference type="GO" id="GO:0016020">
    <property type="term" value="C:membrane"/>
    <property type="evidence" value="ECO:0007669"/>
    <property type="project" value="TreeGrafter"/>
</dbReference>
<reference evidence="5 6" key="1">
    <citation type="submission" date="2020-08" db="EMBL/GenBank/DDBJ databases">
        <title>Genomic Encyclopedia of Type Strains, Phase IV (KMG-IV): sequencing the most valuable type-strain genomes for metagenomic binning, comparative biology and taxonomic classification.</title>
        <authorList>
            <person name="Goeker M."/>
        </authorList>
    </citation>
    <scope>NUCLEOTIDE SEQUENCE [LARGE SCALE GENOMIC DNA]</scope>
    <source>
        <strain evidence="5 6">DSM 102850</strain>
    </source>
</reference>
<sequence length="194" mass="20473">MTKVAIVYHSGYGHTALQAEAVRDGAAGAGAEVLLLTAEEGQARLDELKEVDAIVFGAPTYMGGPSAPMKAFIDATSKPWFGQEWKDKIAGGFTNSGSMSGDKVATLQQFAILAAQHGMIWVPTGYLNETQQEDWTNGHKDGVNRIGGYIGAMAQSDNAAPGPDNPPQGDIKTAKMYGARIAKAAMRWGSGQLD</sequence>
<accession>A0A840I764</accession>
<dbReference type="EMBL" id="JACHOB010000005">
    <property type="protein sequence ID" value="MBB4659820.1"/>
    <property type="molecule type" value="Genomic_DNA"/>
</dbReference>
<evidence type="ECO:0000256" key="2">
    <source>
        <dbReference type="ARBA" id="ARBA00022630"/>
    </source>
</evidence>
<protein>
    <submittedName>
        <fullName evidence="5">NAD(P)H dehydrogenase (Quinone)</fullName>
        <ecNumber evidence="5">1.6.5.2</ecNumber>
    </submittedName>
</protein>
<proteinExistence type="predicted"/>
<comment type="cofactor">
    <cofactor evidence="1">
        <name>FMN</name>
        <dbReference type="ChEBI" id="CHEBI:58210"/>
    </cofactor>
</comment>
<evidence type="ECO:0000256" key="3">
    <source>
        <dbReference type="ARBA" id="ARBA00022643"/>
    </source>
</evidence>
<dbReference type="PANTHER" id="PTHR30546:SF23">
    <property type="entry name" value="FLAVOPROTEIN-LIKE PROTEIN YCP4-RELATED"/>
    <property type="match status" value="1"/>
</dbReference>
<dbReference type="SUPFAM" id="SSF52218">
    <property type="entry name" value="Flavoproteins"/>
    <property type="match status" value="1"/>
</dbReference>
<dbReference type="GO" id="GO:0003955">
    <property type="term" value="F:NAD(P)H dehydrogenase (quinone) activity"/>
    <property type="evidence" value="ECO:0007669"/>
    <property type="project" value="UniProtKB-EC"/>
</dbReference>
<evidence type="ECO:0000256" key="1">
    <source>
        <dbReference type="ARBA" id="ARBA00001917"/>
    </source>
</evidence>
<feature type="domain" description="Flavodoxin-like" evidence="4">
    <location>
        <begin position="4"/>
        <end position="182"/>
    </location>
</feature>
<dbReference type="RefSeq" id="WP_183818801.1">
    <property type="nucleotide sequence ID" value="NZ_JACHOB010000005.1"/>
</dbReference>